<sequence>MELGTWSDWFEAISELLAVAVALFLPVFQERKRKRQTRMRVNQNIRRLTLDLLANQQRDMQWKTDFHSLQTLLRLYSSLMTDELGAPIVAIGERLLMAVEKSQPDQQLIDQQLAALAKCQ</sequence>
<keyword evidence="1" id="KW-1133">Transmembrane helix</keyword>
<accession>A0A0R1UUR4</accession>
<organism evidence="2 3">
    <name type="scientific">Levilactobacillus hammesii DSM 16381</name>
    <dbReference type="NCBI Taxonomy" id="1423753"/>
    <lineage>
        <taxon>Bacteria</taxon>
        <taxon>Bacillati</taxon>
        <taxon>Bacillota</taxon>
        <taxon>Bacilli</taxon>
        <taxon>Lactobacillales</taxon>
        <taxon>Lactobacillaceae</taxon>
        <taxon>Levilactobacillus</taxon>
    </lineage>
</organism>
<dbReference type="Proteomes" id="UP000051580">
    <property type="component" value="Unassembled WGS sequence"/>
</dbReference>
<dbReference type="STRING" id="1423753.FD28_GL000348"/>
<name>A0A0R1UUR4_9LACO</name>
<gene>
    <name evidence="2" type="ORF">FD28_GL000348</name>
</gene>
<dbReference type="EMBL" id="AZFS01000054">
    <property type="protein sequence ID" value="KRL94770.1"/>
    <property type="molecule type" value="Genomic_DNA"/>
</dbReference>
<keyword evidence="3" id="KW-1185">Reference proteome</keyword>
<proteinExistence type="predicted"/>
<evidence type="ECO:0000313" key="3">
    <source>
        <dbReference type="Proteomes" id="UP000051580"/>
    </source>
</evidence>
<dbReference type="PATRIC" id="fig|1423753.3.peg.360"/>
<reference evidence="2 3" key="1">
    <citation type="journal article" date="2015" name="Genome Announc.">
        <title>Expanding the biotechnology potential of lactobacilli through comparative genomics of 213 strains and associated genera.</title>
        <authorList>
            <person name="Sun Z."/>
            <person name="Harris H.M."/>
            <person name="McCann A."/>
            <person name="Guo C."/>
            <person name="Argimon S."/>
            <person name="Zhang W."/>
            <person name="Yang X."/>
            <person name="Jeffery I.B."/>
            <person name="Cooney J.C."/>
            <person name="Kagawa T.F."/>
            <person name="Liu W."/>
            <person name="Song Y."/>
            <person name="Salvetti E."/>
            <person name="Wrobel A."/>
            <person name="Rasinkangas P."/>
            <person name="Parkhill J."/>
            <person name="Rea M.C."/>
            <person name="O'Sullivan O."/>
            <person name="Ritari J."/>
            <person name="Douillard F.P."/>
            <person name="Paul Ross R."/>
            <person name="Yang R."/>
            <person name="Briner A.E."/>
            <person name="Felis G.E."/>
            <person name="de Vos W.M."/>
            <person name="Barrangou R."/>
            <person name="Klaenhammer T.R."/>
            <person name="Caufield P.W."/>
            <person name="Cui Y."/>
            <person name="Zhang H."/>
            <person name="O'Toole P.W."/>
        </authorList>
    </citation>
    <scope>NUCLEOTIDE SEQUENCE [LARGE SCALE GENOMIC DNA]</scope>
    <source>
        <strain evidence="2 3">DSM 16381</strain>
    </source>
</reference>
<keyword evidence="1" id="KW-0812">Transmembrane</keyword>
<keyword evidence="1" id="KW-0472">Membrane</keyword>
<comment type="caution">
    <text evidence="2">The sequence shown here is derived from an EMBL/GenBank/DDBJ whole genome shotgun (WGS) entry which is preliminary data.</text>
</comment>
<feature type="transmembrane region" description="Helical" evidence="1">
    <location>
        <begin position="12"/>
        <end position="29"/>
    </location>
</feature>
<dbReference type="AlphaFoldDB" id="A0A0R1UUR4"/>
<evidence type="ECO:0000256" key="1">
    <source>
        <dbReference type="SAM" id="Phobius"/>
    </source>
</evidence>
<protein>
    <submittedName>
        <fullName evidence="2">Uncharacterized protein</fullName>
    </submittedName>
</protein>
<evidence type="ECO:0000313" key="2">
    <source>
        <dbReference type="EMBL" id="KRL94770.1"/>
    </source>
</evidence>
<dbReference type="RefSeq" id="WP_057733809.1">
    <property type="nucleotide sequence ID" value="NZ_AZFS01000054.1"/>
</dbReference>
<dbReference type="OrthoDB" id="2297920at2"/>